<dbReference type="RefSeq" id="WP_182707875.1">
    <property type="nucleotide sequence ID" value="NZ_JACJII010000001.1"/>
</dbReference>
<dbReference type="AlphaFoldDB" id="A0A7W3N4D4"/>
<sequence length="368" mass="41956">MVDFRQLRDADFNALTTAAYGWRNHSELLRKSSESYNRAIVGGVRDSGWQGLAATAATEEIRREHERLQRAVMIAFSVHNSLSRAANEFKEHQDDLRSAINDAGANNLRVGDDGSLTLPEMTRADRHDAESQRLWSSLRERASQISAAFKRAVDGANATDRRLTMELGLLASDRVWREDLPLGIFDLPPLWPATDFGRPFGVETPSERDRETHKKLELVVLGGMAKEWPIASGLLAHWLDGSGSPRQVNVDELMKQSPEFQRSVQEQLNKYRGSHSFDTGWMSTRFNERENLDLYYAFNGYQYRIRGEGDNYTIEFYKRYNFGNENEQRGPLHLPALGTIHQNDISHLHTSGMARDFDVYGSTTHRRP</sequence>
<keyword evidence="2" id="KW-1185">Reference proteome</keyword>
<evidence type="ECO:0000313" key="1">
    <source>
        <dbReference type="EMBL" id="MBA9007248.1"/>
    </source>
</evidence>
<dbReference type="SUPFAM" id="SSF140453">
    <property type="entry name" value="EsxAB dimer-like"/>
    <property type="match status" value="1"/>
</dbReference>
<dbReference type="InterPro" id="IPR038332">
    <property type="entry name" value="PPE_sf"/>
</dbReference>
<proteinExistence type="predicted"/>
<protein>
    <submittedName>
        <fullName evidence="1">Uncharacterized protein</fullName>
    </submittedName>
</protein>
<comment type="caution">
    <text evidence="1">The sequence shown here is derived from an EMBL/GenBank/DDBJ whole genome shotgun (WGS) entry which is preliminary data.</text>
</comment>
<evidence type="ECO:0000313" key="2">
    <source>
        <dbReference type="Proteomes" id="UP000539313"/>
    </source>
</evidence>
<dbReference type="InterPro" id="IPR036689">
    <property type="entry name" value="ESAT-6-like_sf"/>
</dbReference>
<accession>A0A7W3N4D4</accession>
<dbReference type="EMBL" id="JACJII010000001">
    <property type="protein sequence ID" value="MBA9007248.1"/>
    <property type="molecule type" value="Genomic_DNA"/>
</dbReference>
<name>A0A7W3N4D4_9ACTN</name>
<dbReference type="Gene3D" id="1.20.1260.20">
    <property type="entry name" value="PPE superfamily"/>
    <property type="match status" value="1"/>
</dbReference>
<organism evidence="1 2">
    <name type="scientific">Thermomonospora cellulosilytica</name>
    <dbReference type="NCBI Taxonomy" id="1411118"/>
    <lineage>
        <taxon>Bacteria</taxon>
        <taxon>Bacillati</taxon>
        <taxon>Actinomycetota</taxon>
        <taxon>Actinomycetes</taxon>
        <taxon>Streptosporangiales</taxon>
        <taxon>Thermomonosporaceae</taxon>
        <taxon>Thermomonospora</taxon>
    </lineage>
</organism>
<reference evidence="1 2" key="1">
    <citation type="submission" date="2020-08" db="EMBL/GenBank/DDBJ databases">
        <title>Sequencing the genomes of 1000 actinobacteria strains.</title>
        <authorList>
            <person name="Klenk H.-P."/>
        </authorList>
    </citation>
    <scope>NUCLEOTIDE SEQUENCE [LARGE SCALE GENOMIC DNA]</scope>
    <source>
        <strain evidence="1 2">DSM 45823</strain>
    </source>
</reference>
<gene>
    <name evidence="1" type="ORF">HNR21_006130</name>
</gene>
<dbReference type="Proteomes" id="UP000539313">
    <property type="component" value="Unassembled WGS sequence"/>
</dbReference>